<dbReference type="EC" id="3.1.1.-" evidence="4"/>
<keyword evidence="4" id="KW-0732">Signal</keyword>
<dbReference type="Pfam" id="PF00135">
    <property type="entry name" value="COesterase"/>
    <property type="match status" value="1"/>
</dbReference>
<feature type="chain" id="PRO_5044953937" description="Carboxylic ester hydrolase" evidence="4">
    <location>
        <begin position="25"/>
        <end position="547"/>
    </location>
</feature>
<evidence type="ECO:0000259" key="5">
    <source>
        <dbReference type="Pfam" id="PF00135"/>
    </source>
</evidence>
<sequence length="547" mass="59724">MFASVALFFKVACLIGLHSSLVIASTSRGRATDIAPIVDLGYAKYQGVHNGTADVTSYLGIRYAAPPTGPLRWKHPQFPAKVPGVQSADRQPVQCFQTPDFLGGRASSNSLRNFTSKRDTEPESTEDCLFLNVYHPGSKVPSKKLPVVVWIHGGGYMWGNATGYHGEDLLQESGNDIVAVVIQYRLGVFGFLAGSEVKSNGVLNAGLLDQEFALRWVNKHIDIFGGDSEKVTIWGQSAGAGSVLQHIVANNGRTKPQLFRGAMTSSTFLPSQYAFNDVVPEGLYRQVLTLTNCSSALNALDCLRNTDTAVLQSANVEIALGGLFGTYIWAPVVDGTFITQRPTEALKQGKVNGRRFYGVTNTREGDLTINQTVAAALGVAGYTLQLFPHFKEEQAAATAKVYSKLGSALNQIQTISAESVFVCPTYFLLEAFSNKGFKGEFAIPPGHHADDVDFYFPSRGTRTYNNTDFIAAFDDSFFNFIKFLDLNARPTQHDITPRWATYSDARRTEMLFNETSAGAPRIRPIVTSTSLLERCQFWEGVSAVTGQ</sequence>
<dbReference type="EMBL" id="JASNQZ010000006">
    <property type="protein sequence ID" value="KAL0956408.1"/>
    <property type="molecule type" value="Genomic_DNA"/>
</dbReference>
<evidence type="ECO:0000256" key="1">
    <source>
        <dbReference type="ARBA" id="ARBA00005964"/>
    </source>
</evidence>
<dbReference type="SUPFAM" id="SSF53474">
    <property type="entry name" value="alpha/beta-Hydrolases"/>
    <property type="match status" value="1"/>
</dbReference>
<reference evidence="7" key="1">
    <citation type="submission" date="2024-06" db="EMBL/GenBank/DDBJ databases">
        <title>Multi-omics analyses provide insights into the biosynthesis of the anticancer antibiotic pleurotin in Hohenbuehelia grisea.</title>
        <authorList>
            <person name="Weaver J.A."/>
            <person name="Alberti F."/>
        </authorList>
    </citation>
    <scope>NUCLEOTIDE SEQUENCE [LARGE SCALE GENOMIC DNA]</scope>
    <source>
        <strain evidence="7">T-177</strain>
    </source>
</reference>
<dbReference type="InterPro" id="IPR002168">
    <property type="entry name" value="Lipase_GDXG_HIS_AS"/>
</dbReference>
<evidence type="ECO:0000256" key="4">
    <source>
        <dbReference type="RuleBase" id="RU361235"/>
    </source>
</evidence>
<protein>
    <recommendedName>
        <fullName evidence="4">Carboxylic ester hydrolase</fullName>
        <ecNumber evidence="4">3.1.1.-</ecNumber>
    </recommendedName>
</protein>
<evidence type="ECO:0000256" key="2">
    <source>
        <dbReference type="ARBA" id="ARBA00010515"/>
    </source>
</evidence>
<dbReference type="InterPro" id="IPR050309">
    <property type="entry name" value="Type-B_Carboxylest/Lipase"/>
</dbReference>
<dbReference type="PANTHER" id="PTHR11559">
    <property type="entry name" value="CARBOXYLESTERASE"/>
    <property type="match status" value="1"/>
</dbReference>
<organism evidence="6 7">
    <name type="scientific">Hohenbuehelia grisea</name>
    <dbReference type="NCBI Taxonomy" id="104357"/>
    <lineage>
        <taxon>Eukaryota</taxon>
        <taxon>Fungi</taxon>
        <taxon>Dikarya</taxon>
        <taxon>Basidiomycota</taxon>
        <taxon>Agaricomycotina</taxon>
        <taxon>Agaricomycetes</taxon>
        <taxon>Agaricomycetidae</taxon>
        <taxon>Agaricales</taxon>
        <taxon>Pleurotineae</taxon>
        <taxon>Pleurotaceae</taxon>
        <taxon>Hohenbuehelia</taxon>
    </lineage>
</organism>
<feature type="domain" description="Carboxylesterase type B" evidence="5">
    <location>
        <begin position="37"/>
        <end position="517"/>
    </location>
</feature>
<evidence type="ECO:0000313" key="7">
    <source>
        <dbReference type="Proteomes" id="UP001556367"/>
    </source>
</evidence>
<keyword evidence="3 4" id="KW-0378">Hydrolase</keyword>
<comment type="similarity">
    <text evidence="2">Belongs to the 'GDXG' lipolytic enzyme family.</text>
</comment>
<comment type="caution">
    <text evidence="6">The sequence shown here is derived from an EMBL/GenBank/DDBJ whole genome shotgun (WGS) entry which is preliminary data.</text>
</comment>
<evidence type="ECO:0000313" key="6">
    <source>
        <dbReference type="EMBL" id="KAL0956408.1"/>
    </source>
</evidence>
<dbReference type="Proteomes" id="UP001556367">
    <property type="component" value="Unassembled WGS sequence"/>
</dbReference>
<keyword evidence="7" id="KW-1185">Reference proteome</keyword>
<dbReference type="Gene3D" id="3.40.50.1820">
    <property type="entry name" value="alpha/beta hydrolase"/>
    <property type="match status" value="1"/>
</dbReference>
<comment type="similarity">
    <text evidence="1 4">Belongs to the type-B carboxylesterase/lipase family.</text>
</comment>
<gene>
    <name evidence="6" type="ORF">HGRIS_002556</name>
</gene>
<dbReference type="InterPro" id="IPR029058">
    <property type="entry name" value="AB_hydrolase_fold"/>
</dbReference>
<proteinExistence type="inferred from homology"/>
<feature type="signal peptide" evidence="4">
    <location>
        <begin position="1"/>
        <end position="24"/>
    </location>
</feature>
<accession>A0ABR3JM84</accession>
<evidence type="ECO:0000256" key="3">
    <source>
        <dbReference type="ARBA" id="ARBA00022801"/>
    </source>
</evidence>
<dbReference type="PROSITE" id="PS00941">
    <property type="entry name" value="CARBOXYLESTERASE_B_2"/>
    <property type="match status" value="1"/>
</dbReference>
<dbReference type="InterPro" id="IPR002018">
    <property type="entry name" value="CarbesteraseB"/>
</dbReference>
<dbReference type="PROSITE" id="PS00122">
    <property type="entry name" value="CARBOXYLESTERASE_B_1"/>
    <property type="match status" value="1"/>
</dbReference>
<dbReference type="InterPro" id="IPR019826">
    <property type="entry name" value="Carboxylesterase_B_AS"/>
</dbReference>
<dbReference type="PROSITE" id="PS01173">
    <property type="entry name" value="LIPASE_GDXG_HIS"/>
    <property type="match status" value="1"/>
</dbReference>
<dbReference type="InterPro" id="IPR019819">
    <property type="entry name" value="Carboxylesterase_B_CS"/>
</dbReference>
<name>A0ABR3JM84_9AGAR</name>